<dbReference type="Proteomes" id="UP000515152">
    <property type="component" value="Chromosome 4"/>
</dbReference>
<dbReference type="GO" id="GO:0005085">
    <property type="term" value="F:guanyl-nucleotide exchange factor activity"/>
    <property type="evidence" value="ECO:0007669"/>
    <property type="project" value="UniProtKB-KW"/>
</dbReference>
<dbReference type="FunFam" id="1.20.900.10:FF:000003">
    <property type="entry name" value="Rho guanine nucleotide exchange factor 10 like"/>
    <property type="match status" value="1"/>
</dbReference>
<dbReference type="CDD" id="cd00160">
    <property type="entry name" value="RhoGEF"/>
    <property type="match status" value="1"/>
</dbReference>
<dbReference type="GO" id="GO:0032933">
    <property type="term" value="P:SREBP signaling pathway"/>
    <property type="evidence" value="ECO:0007669"/>
    <property type="project" value="TreeGrafter"/>
</dbReference>
<accession>A0A6P8FB00</accession>
<evidence type="ECO:0000256" key="2">
    <source>
        <dbReference type="SAM" id="Coils"/>
    </source>
</evidence>
<dbReference type="InterPro" id="IPR011993">
    <property type="entry name" value="PH-like_dom_sf"/>
</dbReference>
<sequence>MAALQSPPVSEDHKQDSMPTRIPPMHQHQLEIDEDEEEELGEKFEFDDSDEDSAQAKKSEADGGFYSEVDEGLNNGASQQAVVLSTFQSPVLPAPGDNTVLPPPPGDNTGLPPPGDNSHKVSVNVTPTGQDNQSNSPDMVARESPDGSSVGPRVSEETEASWMANNVYEGLKSECYYTPVVKKSGRTQALTAQTPARSREWFSVVSELTLRLHKGRPSAAPEPTQEESPARTDVIYDDVPCESTQSLNAVDDQVYEDVQRPDQLQGTEDCWSSSEFESYDEHSDEEAKPPARSKASADVRGLKERCVRTKRELAVRLAGRDFPKIKQNYDTKVQQLMKAARDGTKDGLEKTKIAMMRKVSFLNKKELTEDAEDESGYLDVTLSEVKHPPPQLSPMPEGLSNQQIVRRHILGSIIDSERSYLESLKRILEEYHKPLLEAEPKIVNPKKFQPIFYRLKEITQCHSMFQIALASRVAEWDATEMIGDLFVASFSKSMVLDVYSEYVNNFTNAMALIKKACMSKPAFLDFLKRKQASSTDRITLYGLMVKPIQRFPQFILLLQDMLKNTPVDHQDRLPLQLALTELETLAEQLNEQKRMADQIAEIQQLARSVNDRNLSRQLNADQRQLILCETLIETVYGEKGQVLKSKERKVFLLNDSLVCANLNLNNSESGIDNIIHERWGPPDISSLVPVGQKYTVKWSAPLLQVQAVEVGQEGSPSKENLYQLSNNKRHSTSTPGKVFLGPPRLYQELQELQHDLSVVEEVTLLVGTLQGEYQVSYDNIHYSYSSPLSTSSLSKWELLKSRFRGLKSIISHSSIH</sequence>
<dbReference type="KEGG" id="char:105894220"/>
<dbReference type="RefSeq" id="XP_031422529.1">
    <property type="nucleotide sequence ID" value="XM_031566669.2"/>
</dbReference>
<proteinExistence type="predicted"/>
<feature type="region of interest" description="Disordered" evidence="3">
    <location>
        <begin position="213"/>
        <end position="232"/>
    </location>
</feature>
<dbReference type="InterPro" id="IPR000219">
    <property type="entry name" value="DH_dom"/>
</dbReference>
<feature type="coiled-coil region" evidence="2">
    <location>
        <begin position="575"/>
        <end position="605"/>
    </location>
</feature>
<keyword evidence="5" id="KW-1185">Reference proteome</keyword>
<dbReference type="Pfam" id="PF00621">
    <property type="entry name" value="RhoGEF"/>
    <property type="match status" value="1"/>
</dbReference>
<dbReference type="Pfam" id="PF19057">
    <property type="entry name" value="PH_19"/>
    <property type="match status" value="1"/>
</dbReference>
<evidence type="ECO:0000313" key="5">
    <source>
        <dbReference type="Proteomes" id="UP000515152"/>
    </source>
</evidence>
<reference evidence="6" key="1">
    <citation type="submission" date="2025-08" db="UniProtKB">
        <authorList>
            <consortium name="RefSeq"/>
        </authorList>
    </citation>
    <scope>IDENTIFICATION</scope>
</reference>
<keyword evidence="2" id="KW-0175">Coiled coil</keyword>
<dbReference type="GO" id="GO:0051496">
    <property type="term" value="P:positive regulation of stress fiber assembly"/>
    <property type="evidence" value="ECO:0007669"/>
    <property type="project" value="UniProtKB-ARBA"/>
</dbReference>
<feature type="compositionally biased region" description="Pro residues" evidence="3">
    <location>
        <begin position="101"/>
        <end position="115"/>
    </location>
</feature>
<dbReference type="Gene3D" id="1.20.900.10">
    <property type="entry name" value="Dbl homology (DH) domain"/>
    <property type="match status" value="1"/>
</dbReference>
<dbReference type="OrthoDB" id="28697at2759"/>
<evidence type="ECO:0000256" key="1">
    <source>
        <dbReference type="ARBA" id="ARBA00022658"/>
    </source>
</evidence>
<name>A0A6P8FB00_CLUHA</name>
<organism evidence="5 6">
    <name type="scientific">Clupea harengus</name>
    <name type="common">Atlantic herring</name>
    <dbReference type="NCBI Taxonomy" id="7950"/>
    <lineage>
        <taxon>Eukaryota</taxon>
        <taxon>Metazoa</taxon>
        <taxon>Chordata</taxon>
        <taxon>Craniata</taxon>
        <taxon>Vertebrata</taxon>
        <taxon>Euteleostomi</taxon>
        <taxon>Actinopterygii</taxon>
        <taxon>Neopterygii</taxon>
        <taxon>Teleostei</taxon>
        <taxon>Clupei</taxon>
        <taxon>Clupeiformes</taxon>
        <taxon>Clupeoidei</taxon>
        <taxon>Clupeidae</taxon>
        <taxon>Clupea</taxon>
    </lineage>
</organism>
<feature type="compositionally biased region" description="Basic and acidic residues" evidence="3">
    <location>
        <begin position="279"/>
        <end position="297"/>
    </location>
</feature>
<dbReference type="InterPro" id="IPR039919">
    <property type="entry name" value="ARHGEF10/ARHGEF17"/>
</dbReference>
<gene>
    <name evidence="6" type="primary">LOC105894220</name>
</gene>
<dbReference type="GeneID" id="105894220"/>
<feature type="region of interest" description="Disordered" evidence="3">
    <location>
        <begin position="1"/>
        <end position="73"/>
    </location>
</feature>
<feature type="domain" description="DH" evidence="4">
    <location>
        <begin position="405"/>
        <end position="592"/>
    </location>
</feature>
<keyword evidence="1" id="KW-0344">Guanine-nucleotide releasing factor</keyword>
<feature type="compositionally biased region" description="Polar residues" evidence="3">
    <location>
        <begin position="120"/>
        <end position="137"/>
    </location>
</feature>
<dbReference type="SUPFAM" id="SSF48065">
    <property type="entry name" value="DBL homology domain (DH-domain)"/>
    <property type="match status" value="1"/>
</dbReference>
<dbReference type="PROSITE" id="PS50010">
    <property type="entry name" value="DH_2"/>
    <property type="match status" value="1"/>
</dbReference>
<dbReference type="Gene3D" id="2.30.29.30">
    <property type="entry name" value="Pleckstrin-homology domain (PH domain)/Phosphotyrosine-binding domain (PTB)"/>
    <property type="match status" value="1"/>
</dbReference>
<feature type="region of interest" description="Disordered" evidence="3">
    <location>
        <begin position="88"/>
        <end position="158"/>
    </location>
</feature>
<evidence type="ECO:0000256" key="3">
    <source>
        <dbReference type="SAM" id="MobiDB-lite"/>
    </source>
</evidence>
<dbReference type="PANTHER" id="PTHR12877">
    <property type="entry name" value="RHO GUANINE NUCLEOTIDE EXCHANGE FACTOR"/>
    <property type="match status" value="1"/>
</dbReference>
<evidence type="ECO:0000313" key="6">
    <source>
        <dbReference type="RefSeq" id="XP_031422529.1"/>
    </source>
</evidence>
<dbReference type="GO" id="GO:0005829">
    <property type="term" value="C:cytosol"/>
    <property type="evidence" value="ECO:0007669"/>
    <property type="project" value="TreeGrafter"/>
</dbReference>
<dbReference type="SMART" id="SM00325">
    <property type="entry name" value="RhoGEF"/>
    <property type="match status" value="1"/>
</dbReference>
<protein>
    <submittedName>
        <fullName evidence="6">Rho guanine nucleotide exchange factor 10-like protein</fullName>
    </submittedName>
</protein>
<dbReference type="GO" id="GO:0030036">
    <property type="term" value="P:actin cytoskeleton organization"/>
    <property type="evidence" value="ECO:0007669"/>
    <property type="project" value="TreeGrafter"/>
</dbReference>
<feature type="region of interest" description="Disordered" evidence="3">
    <location>
        <begin position="260"/>
        <end position="297"/>
    </location>
</feature>
<dbReference type="InterPro" id="IPR035899">
    <property type="entry name" value="DBL_dom_sf"/>
</dbReference>
<feature type="compositionally biased region" description="Polar residues" evidence="3">
    <location>
        <begin position="262"/>
        <end position="276"/>
    </location>
</feature>
<dbReference type="PANTHER" id="PTHR12877:SF16">
    <property type="entry name" value="RHO GUANINE NUCLEOTIDE EXCHANGE FACTOR 10-LIKE PROTEIN"/>
    <property type="match status" value="1"/>
</dbReference>
<dbReference type="AlphaFoldDB" id="A0A6P8FB00"/>
<dbReference type="GO" id="GO:0051056">
    <property type="term" value="P:regulation of small GTPase mediated signal transduction"/>
    <property type="evidence" value="ECO:0007669"/>
    <property type="project" value="UniProtKB-ARBA"/>
</dbReference>
<evidence type="ECO:0000259" key="4">
    <source>
        <dbReference type="PROSITE" id="PS50010"/>
    </source>
</evidence>